<dbReference type="Proteomes" id="UP000292859">
    <property type="component" value="Unassembled WGS sequence"/>
</dbReference>
<dbReference type="InterPro" id="IPR036895">
    <property type="entry name" value="Uracil-DNA_glycosylase-like_sf"/>
</dbReference>
<sequence>MRHALRADPHIAPLASYVDALRAENRGYVPDFDPLDGGVDAEILFLLEKPGPKTDPANGGSGFISRDNDDPSAEATYRFMELAQVPRRASVIWNAIPWWNETTEVSPRERSEGMLRLSELLRLLPHLRSVVLVGNNAKKARSVVEATGMQVFESAHPSAQVRGANRRLWDQIPDQWRRAYQASNTKFTYTADSNLSVEAKPSPDGISEQTLLERVRAAQARYEAVLVEYEAACAELRQFQAEGDRG</sequence>
<gene>
    <name evidence="1" type="ORF">EYF88_06025</name>
</gene>
<dbReference type="CDD" id="cd10035">
    <property type="entry name" value="UDG_like"/>
    <property type="match status" value="1"/>
</dbReference>
<dbReference type="Gene3D" id="3.40.470.10">
    <property type="entry name" value="Uracil-DNA glycosylase-like domain"/>
    <property type="match status" value="1"/>
</dbReference>
<reference evidence="1 2" key="1">
    <citation type="submission" date="2019-02" db="EMBL/GenBank/DDBJ databases">
        <authorList>
            <person name="Zhang G."/>
        </authorList>
    </citation>
    <scope>NUCLEOTIDE SEQUENCE [LARGE SCALE GENOMIC DNA]</scope>
    <source>
        <strain evidence="1 2">CMB17</strain>
    </source>
</reference>
<protein>
    <submittedName>
        <fullName evidence="1">Uracil-DNA glycosylase</fullName>
    </submittedName>
</protein>
<evidence type="ECO:0000313" key="1">
    <source>
        <dbReference type="EMBL" id="TBN51674.1"/>
    </source>
</evidence>
<name>A0ABY1YML7_9RHOB</name>
<accession>A0ABY1YML7</accession>
<organism evidence="1 2">
    <name type="scientific">Paracoccus sediminis</name>
    <dbReference type="NCBI Taxonomy" id="1214787"/>
    <lineage>
        <taxon>Bacteria</taxon>
        <taxon>Pseudomonadati</taxon>
        <taxon>Pseudomonadota</taxon>
        <taxon>Alphaproteobacteria</taxon>
        <taxon>Rhodobacterales</taxon>
        <taxon>Paracoccaceae</taxon>
        <taxon>Paracoccus</taxon>
    </lineage>
</organism>
<dbReference type="SUPFAM" id="SSF52141">
    <property type="entry name" value="Uracil-DNA glycosylase-like"/>
    <property type="match status" value="1"/>
</dbReference>
<keyword evidence="2" id="KW-1185">Reference proteome</keyword>
<proteinExistence type="predicted"/>
<dbReference type="EMBL" id="SIRL01000003">
    <property type="protein sequence ID" value="TBN51674.1"/>
    <property type="molecule type" value="Genomic_DNA"/>
</dbReference>
<comment type="caution">
    <text evidence="1">The sequence shown here is derived from an EMBL/GenBank/DDBJ whole genome shotgun (WGS) entry which is preliminary data.</text>
</comment>
<evidence type="ECO:0000313" key="2">
    <source>
        <dbReference type="Proteomes" id="UP000292859"/>
    </source>
</evidence>